<evidence type="ECO:0000256" key="2">
    <source>
        <dbReference type="PIRNR" id="PIRNR001365"/>
    </source>
</evidence>
<protein>
    <submittedName>
        <fullName evidence="5">4-hydroxy-tetrahydrodipicolinate synthase</fullName>
    </submittedName>
</protein>
<dbReference type="Gene3D" id="3.20.20.70">
    <property type="entry name" value="Aldolase class I"/>
    <property type="match status" value="1"/>
</dbReference>
<evidence type="ECO:0000256" key="1">
    <source>
        <dbReference type="ARBA" id="ARBA00023239"/>
    </source>
</evidence>
<dbReference type="InterPro" id="IPR002220">
    <property type="entry name" value="DapA-like"/>
</dbReference>
<dbReference type="RefSeq" id="WP_089727771.1">
    <property type="nucleotide sequence ID" value="NZ_FNGI01000004.1"/>
</dbReference>
<dbReference type="CDD" id="cd00408">
    <property type="entry name" value="DHDPS-like"/>
    <property type="match status" value="1"/>
</dbReference>
<feature type="active site" description="Schiff-base intermediate with substrate" evidence="3">
    <location>
        <position position="171"/>
    </location>
</feature>
<feature type="active site" description="Proton donor/acceptor" evidence="3">
    <location>
        <position position="141"/>
    </location>
</feature>
<dbReference type="EMBL" id="FNGI01000004">
    <property type="protein sequence ID" value="SDL50958.1"/>
    <property type="molecule type" value="Genomic_DNA"/>
</dbReference>
<dbReference type="Pfam" id="PF00701">
    <property type="entry name" value="DHDPS"/>
    <property type="match status" value="1"/>
</dbReference>
<dbReference type="PIRSF" id="PIRSF001365">
    <property type="entry name" value="DHDPS"/>
    <property type="match status" value="1"/>
</dbReference>
<evidence type="ECO:0000256" key="4">
    <source>
        <dbReference type="PIRSR" id="PIRSR001365-2"/>
    </source>
</evidence>
<keyword evidence="6" id="KW-1185">Reference proteome</keyword>
<proteinExistence type="inferred from homology"/>
<dbReference type="PANTHER" id="PTHR12128">
    <property type="entry name" value="DIHYDRODIPICOLINATE SYNTHASE"/>
    <property type="match status" value="1"/>
</dbReference>
<dbReference type="GO" id="GO:0008840">
    <property type="term" value="F:4-hydroxy-tetrahydrodipicolinate synthase activity"/>
    <property type="evidence" value="ECO:0007669"/>
    <property type="project" value="TreeGrafter"/>
</dbReference>
<accession>A0A1G9KMH6</accession>
<dbReference type="PRINTS" id="PR00146">
    <property type="entry name" value="DHPICSNTHASE"/>
</dbReference>
<keyword evidence="1 2" id="KW-0456">Lyase</keyword>
<name>A0A1G9KMH6_9GAMM</name>
<dbReference type="PANTHER" id="PTHR12128:SF67">
    <property type="entry name" value="BLR3884 PROTEIN"/>
    <property type="match status" value="1"/>
</dbReference>
<dbReference type="SMART" id="SM01130">
    <property type="entry name" value="DHDPS"/>
    <property type="match status" value="1"/>
</dbReference>
<evidence type="ECO:0000313" key="5">
    <source>
        <dbReference type="EMBL" id="SDL50958.1"/>
    </source>
</evidence>
<dbReference type="OrthoDB" id="9816489at2"/>
<comment type="similarity">
    <text evidence="2">Belongs to the DapA family.</text>
</comment>
<gene>
    <name evidence="5" type="ORF">SAMN05661010_01845</name>
</gene>
<dbReference type="AlphaFoldDB" id="A0A1G9KMH6"/>
<dbReference type="Proteomes" id="UP000198654">
    <property type="component" value="Unassembled WGS sequence"/>
</dbReference>
<evidence type="ECO:0000313" key="6">
    <source>
        <dbReference type="Proteomes" id="UP000198654"/>
    </source>
</evidence>
<dbReference type="STRING" id="119000.SAMN05661010_01845"/>
<dbReference type="InterPro" id="IPR013785">
    <property type="entry name" value="Aldolase_TIM"/>
</dbReference>
<evidence type="ECO:0000256" key="3">
    <source>
        <dbReference type="PIRSR" id="PIRSR001365-1"/>
    </source>
</evidence>
<dbReference type="SUPFAM" id="SSF51569">
    <property type="entry name" value="Aldolase"/>
    <property type="match status" value="1"/>
</dbReference>
<reference evidence="5 6" key="1">
    <citation type="submission" date="2016-10" db="EMBL/GenBank/DDBJ databases">
        <authorList>
            <person name="de Groot N.N."/>
        </authorList>
    </citation>
    <scope>NUCLEOTIDE SEQUENCE [LARGE SCALE GENOMIC DNA]</scope>
    <source>
        <strain evidence="5 6">DSM 14789</strain>
    </source>
</reference>
<sequence>MSSNAAFTGVLSPVVTPFDSDLNPDPQRWITHCRWLLSQQCGLALFGTNSEANSLSVAERLSLLDEIAASGLDMARMMPGTGACSIPDAVELTGKAVDIGCGGVLMLPPFYYKGVSDEGLFGYYSEVIQRVGSHDLRIYLYHIPQVAQIPISLALIERLLKEYPETVVGIKDSSGDWSNTQTMLERFDDFAVFAGSESFLLKTLQAGGAGCISATANINPAAIHDLYVNWRSDDADERQRSTTAFRESIAQLPMIPALKATIATVNGDDGWARVRPPLVELDGAQRGTLDALLKRHEFSMPGWGMGS</sequence>
<organism evidence="5 6">
    <name type="scientific">Modicisalibacter muralis</name>
    <dbReference type="NCBI Taxonomy" id="119000"/>
    <lineage>
        <taxon>Bacteria</taxon>
        <taxon>Pseudomonadati</taxon>
        <taxon>Pseudomonadota</taxon>
        <taxon>Gammaproteobacteria</taxon>
        <taxon>Oceanospirillales</taxon>
        <taxon>Halomonadaceae</taxon>
        <taxon>Modicisalibacter</taxon>
    </lineage>
</organism>
<feature type="binding site" evidence="4">
    <location>
        <position position="212"/>
    </location>
    <ligand>
        <name>pyruvate</name>
        <dbReference type="ChEBI" id="CHEBI:15361"/>
    </ligand>
</feature>